<organism evidence="8 9">
    <name type="scientific">Thermoproteus uzoniensis (strain 768-20)</name>
    <dbReference type="NCBI Taxonomy" id="999630"/>
    <lineage>
        <taxon>Archaea</taxon>
        <taxon>Thermoproteota</taxon>
        <taxon>Thermoprotei</taxon>
        <taxon>Thermoproteales</taxon>
        <taxon>Thermoproteaceae</taxon>
        <taxon>Thermoproteus</taxon>
    </lineage>
</organism>
<dbReference type="AlphaFoldDB" id="F2L5Z6"/>
<dbReference type="STRING" id="999630.TUZN_0958"/>
<dbReference type="HOGENOM" id="CLU_030273_3_2_2"/>
<name>F2L5Z6_THEU7</name>
<gene>
    <name evidence="8" type="ordered locus">TUZN_0958</name>
</gene>
<dbReference type="PROSITE" id="PS00908">
    <property type="entry name" value="MR_MLE_1"/>
    <property type="match status" value="1"/>
</dbReference>
<dbReference type="SFLD" id="SFLDS00001">
    <property type="entry name" value="Enolase"/>
    <property type="match status" value="1"/>
</dbReference>
<dbReference type="RefSeq" id="WP_013679777.1">
    <property type="nucleotide sequence ID" value="NC_015315.1"/>
</dbReference>
<dbReference type="eggNOG" id="arCOG01168">
    <property type="taxonomic scope" value="Archaea"/>
</dbReference>
<evidence type="ECO:0000256" key="6">
    <source>
        <dbReference type="ARBA" id="ARBA00066770"/>
    </source>
</evidence>
<dbReference type="GO" id="GO:0009063">
    <property type="term" value="P:amino acid catabolic process"/>
    <property type="evidence" value="ECO:0007669"/>
    <property type="project" value="InterPro"/>
</dbReference>
<sequence length="390" mass="43822">MAKISEIEPLVLYEQEADARWASYSILVKVVTSDGRVSYGEAVPTLRVLPVVSAVRQVARAFVGRDPHEISAAFYEWYRQDFFLSRSFESATALSAIDMALWDLKARELGAPLHELLGGAIRTRVPVYANGWYGGCRDAACFAERAKEVVKRGYTALKFDPFKDSFNYITPKRLKEAEEIVAAVREAVGDEVDILIEHHGRFDANAAVEIAKRLEPYNPYFMEEPVHHEDIEAYRKYKAATSLRVAMGERLISAKEALQYMAEGLVDVVQPDACNIGGVTGSLKVATLAEAFSVEVSYHNAYGPVQFAVEVQLSAVTPTLYRLESFYDFWPQWKRDLIGDPFKTVDSSVEVPKRPGIGVDVNEKAVERYKAEPREIQPTEEPVWVVRGTW</sequence>
<dbReference type="InterPro" id="IPR013341">
    <property type="entry name" value="Mandelate_racemase_N_dom"/>
</dbReference>
<evidence type="ECO:0000256" key="4">
    <source>
        <dbReference type="ARBA" id="ARBA00050848"/>
    </source>
</evidence>
<comment type="similarity">
    <text evidence="5">Belongs to the mandelate racemase/muconate lactonizing enzyme family. GaD subfamily.</text>
</comment>
<proteinExistence type="inferred from homology"/>
<dbReference type="Gene3D" id="3.30.390.10">
    <property type="entry name" value="Enolase-like, N-terminal domain"/>
    <property type="match status" value="1"/>
</dbReference>
<dbReference type="Pfam" id="PF02746">
    <property type="entry name" value="MR_MLE_N"/>
    <property type="match status" value="1"/>
</dbReference>
<dbReference type="EC" id="4.2.1.39" evidence="6"/>
<keyword evidence="9" id="KW-1185">Reference proteome</keyword>
<reference key="2">
    <citation type="submission" date="2011-03" db="EMBL/GenBank/DDBJ databases">
        <title>Complete genome sequence of the thermoacidophilic crenarchaeon Thermoproteus uzoniensis 768-20.</title>
        <authorList>
            <person name="Mardanov A.V."/>
            <person name="Gumerov V.M."/>
            <person name="Beletsky A.V."/>
            <person name="Prokofeva M.I."/>
            <person name="Bonch-Osmolovskaya E.A."/>
            <person name="Ravin N.V."/>
            <person name="Skryabin K.G."/>
        </authorList>
    </citation>
    <scope>NUCLEOTIDE SEQUENCE</scope>
    <source>
        <strain>768-20</strain>
    </source>
</reference>
<dbReference type="Pfam" id="PF13378">
    <property type="entry name" value="MR_MLE_C"/>
    <property type="match status" value="1"/>
</dbReference>
<dbReference type="InterPro" id="IPR029065">
    <property type="entry name" value="Enolase_C-like"/>
</dbReference>
<evidence type="ECO:0000256" key="5">
    <source>
        <dbReference type="ARBA" id="ARBA00061582"/>
    </source>
</evidence>
<evidence type="ECO:0000256" key="3">
    <source>
        <dbReference type="ARBA" id="ARBA00023239"/>
    </source>
</evidence>
<dbReference type="InterPro" id="IPR036849">
    <property type="entry name" value="Enolase-like_C_sf"/>
</dbReference>
<evidence type="ECO:0000256" key="1">
    <source>
        <dbReference type="ARBA" id="ARBA00022723"/>
    </source>
</evidence>
<evidence type="ECO:0000256" key="2">
    <source>
        <dbReference type="ARBA" id="ARBA00022842"/>
    </source>
</evidence>
<dbReference type="GO" id="GO:0047929">
    <property type="term" value="F:gluconate dehydratase activity"/>
    <property type="evidence" value="ECO:0007669"/>
    <property type="project" value="UniProtKB-EC"/>
</dbReference>
<dbReference type="InterPro" id="IPR034593">
    <property type="entry name" value="DgoD-like"/>
</dbReference>
<evidence type="ECO:0000259" key="7">
    <source>
        <dbReference type="SMART" id="SM00922"/>
    </source>
</evidence>
<dbReference type="SUPFAM" id="SSF51604">
    <property type="entry name" value="Enolase C-terminal domain-like"/>
    <property type="match status" value="1"/>
</dbReference>
<dbReference type="InterPro" id="IPR029017">
    <property type="entry name" value="Enolase-like_N"/>
</dbReference>
<dbReference type="KEGG" id="tuz:TUZN_0958"/>
<comment type="catalytic activity">
    <reaction evidence="4">
        <text>D-gluconate = 2-dehydro-3-deoxy-D-gluconate + H2O</text>
        <dbReference type="Rhea" id="RHEA:21612"/>
        <dbReference type="ChEBI" id="CHEBI:15377"/>
        <dbReference type="ChEBI" id="CHEBI:18391"/>
        <dbReference type="ChEBI" id="CHEBI:57990"/>
        <dbReference type="EC" id="4.2.1.39"/>
    </reaction>
</comment>
<feature type="domain" description="Mandelate racemase/muconate lactonizing enzyme C-terminal" evidence="7">
    <location>
        <begin position="139"/>
        <end position="244"/>
    </location>
</feature>
<dbReference type="InterPro" id="IPR034599">
    <property type="entry name" value="Gluconate_dehydratase"/>
</dbReference>
<evidence type="ECO:0000313" key="8">
    <source>
        <dbReference type="EMBL" id="AEA12441.1"/>
    </source>
</evidence>
<dbReference type="PANTHER" id="PTHR48080:SF2">
    <property type="entry name" value="D-GALACTONATE DEHYDRATASE"/>
    <property type="match status" value="1"/>
</dbReference>
<dbReference type="SFLD" id="SFLDG00179">
    <property type="entry name" value="mandelate_racemase"/>
    <property type="match status" value="1"/>
</dbReference>
<dbReference type="PANTHER" id="PTHR48080">
    <property type="entry name" value="D-GALACTONATE DEHYDRATASE-RELATED"/>
    <property type="match status" value="1"/>
</dbReference>
<dbReference type="EMBL" id="CP002590">
    <property type="protein sequence ID" value="AEA12441.1"/>
    <property type="molecule type" value="Genomic_DNA"/>
</dbReference>
<dbReference type="GeneID" id="10360490"/>
<dbReference type="SMART" id="SM00922">
    <property type="entry name" value="MR_MLE"/>
    <property type="match status" value="1"/>
</dbReference>
<keyword evidence="1" id="KW-0479">Metal-binding</keyword>
<evidence type="ECO:0000313" key="9">
    <source>
        <dbReference type="Proteomes" id="UP000008138"/>
    </source>
</evidence>
<keyword evidence="2" id="KW-0460">Magnesium</keyword>
<dbReference type="CDD" id="cd03316">
    <property type="entry name" value="MR_like"/>
    <property type="match status" value="1"/>
</dbReference>
<dbReference type="GO" id="GO:0046872">
    <property type="term" value="F:metal ion binding"/>
    <property type="evidence" value="ECO:0007669"/>
    <property type="project" value="UniProtKB-KW"/>
</dbReference>
<dbReference type="Gene3D" id="3.20.20.120">
    <property type="entry name" value="Enolase-like C-terminal domain"/>
    <property type="match status" value="1"/>
</dbReference>
<dbReference type="InterPro" id="IPR018110">
    <property type="entry name" value="Mandel_Rmase/mucon_lact_enz_CS"/>
</dbReference>
<dbReference type="SUPFAM" id="SSF54826">
    <property type="entry name" value="Enolase N-terminal domain-like"/>
    <property type="match status" value="1"/>
</dbReference>
<dbReference type="FunFam" id="3.20.20.120:FF:000005">
    <property type="entry name" value="Putative L-rhamnonate dehydratase"/>
    <property type="match status" value="1"/>
</dbReference>
<dbReference type="Proteomes" id="UP000008138">
    <property type="component" value="Chromosome"/>
</dbReference>
<accession>F2L5Z6</accession>
<dbReference type="SFLD" id="SFLDF00008">
    <property type="entry name" value="gluconate_dehydratase"/>
    <property type="match status" value="1"/>
</dbReference>
<dbReference type="InterPro" id="IPR013342">
    <property type="entry name" value="Mandelate_racemase_C"/>
</dbReference>
<dbReference type="OrthoDB" id="42605at2157"/>
<keyword evidence="3" id="KW-0456">Lyase</keyword>
<reference evidence="8 9" key="1">
    <citation type="journal article" date="2011" name="J. Bacteriol.">
        <title>Complete genome sequence of the thermoacidophilic crenarchaeon Thermoproteus uzoniensis 768-20.</title>
        <authorList>
            <person name="Mardanov A.V."/>
            <person name="Gumerov V.M."/>
            <person name="Beletsky A.V."/>
            <person name="Prokofeva M.I."/>
            <person name="Bonch-Osmolovskaya E.A."/>
            <person name="Ravin N.V."/>
            <person name="Skryabin K.G."/>
        </authorList>
    </citation>
    <scope>NUCLEOTIDE SEQUENCE [LARGE SCALE GENOMIC DNA]</scope>
    <source>
        <strain evidence="8 9">768-20</strain>
    </source>
</reference>
<protein>
    <recommendedName>
        <fullName evidence="6">gluconate dehydratase</fullName>
        <ecNumber evidence="6">4.2.1.39</ecNumber>
    </recommendedName>
</protein>